<dbReference type="PANTHER" id="PTHR32294:SF0">
    <property type="entry name" value="DNA POLYMERASE III SUBUNIT ALPHA"/>
    <property type="match status" value="1"/>
</dbReference>
<keyword evidence="4" id="KW-0808">Transferase</keyword>
<evidence type="ECO:0000256" key="2">
    <source>
        <dbReference type="ARBA" id="ARBA00012417"/>
    </source>
</evidence>
<dbReference type="Gene3D" id="3.20.20.140">
    <property type="entry name" value="Metal-dependent hydrolases"/>
    <property type="match status" value="1"/>
</dbReference>
<dbReference type="GO" id="GO:0005737">
    <property type="term" value="C:cytoplasm"/>
    <property type="evidence" value="ECO:0007669"/>
    <property type="project" value="UniProtKB-SubCell"/>
</dbReference>
<evidence type="ECO:0000256" key="1">
    <source>
        <dbReference type="ARBA" id="ARBA00004496"/>
    </source>
</evidence>
<evidence type="ECO:0000256" key="3">
    <source>
        <dbReference type="ARBA" id="ARBA00019114"/>
    </source>
</evidence>
<comment type="subcellular location">
    <subcellularLocation>
        <location evidence="1">Cytoplasm</location>
    </subcellularLocation>
</comment>
<protein>
    <recommendedName>
        <fullName evidence="3">DNA polymerase III subunit alpha</fullName>
        <ecNumber evidence="2">2.7.7.7</ecNumber>
    </recommendedName>
</protein>
<dbReference type="SMART" id="SM00481">
    <property type="entry name" value="POLIIIAc"/>
    <property type="match status" value="1"/>
</dbReference>
<keyword evidence="6" id="KW-0235">DNA replication</keyword>
<evidence type="ECO:0000259" key="9">
    <source>
        <dbReference type="SMART" id="SM00481"/>
    </source>
</evidence>
<organism evidence="10 11">
    <name type="scientific">Candidatus Sungbacteria bacterium RIFCSPLOWO2_01_FULL_60_25</name>
    <dbReference type="NCBI Taxonomy" id="1802281"/>
    <lineage>
        <taxon>Bacteria</taxon>
        <taxon>Candidatus Sungiibacteriota</taxon>
    </lineage>
</organism>
<dbReference type="SUPFAM" id="SSF89550">
    <property type="entry name" value="PHP domain-like"/>
    <property type="match status" value="1"/>
</dbReference>
<dbReference type="InterPro" id="IPR003141">
    <property type="entry name" value="Pol/His_phosphatase_N"/>
</dbReference>
<dbReference type="Pfam" id="PF07733">
    <property type="entry name" value="DNA_pol3_alpha"/>
    <property type="match status" value="1"/>
</dbReference>
<dbReference type="Pfam" id="PF14579">
    <property type="entry name" value="HHH_6"/>
    <property type="match status" value="1"/>
</dbReference>
<dbReference type="Pfam" id="PF02811">
    <property type="entry name" value="PHP"/>
    <property type="match status" value="1"/>
</dbReference>
<evidence type="ECO:0000256" key="7">
    <source>
        <dbReference type="ARBA" id="ARBA00022932"/>
    </source>
</evidence>
<dbReference type="InterPro" id="IPR040982">
    <property type="entry name" value="DNA_pol3_finger"/>
</dbReference>
<evidence type="ECO:0000256" key="8">
    <source>
        <dbReference type="ARBA" id="ARBA00049244"/>
    </source>
</evidence>
<name>A0A1G2LAS3_9BACT</name>
<reference evidence="10 11" key="1">
    <citation type="journal article" date="2016" name="Nat. Commun.">
        <title>Thousands of microbial genomes shed light on interconnected biogeochemical processes in an aquifer system.</title>
        <authorList>
            <person name="Anantharaman K."/>
            <person name="Brown C.T."/>
            <person name="Hug L.A."/>
            <person name="Sharon I."/>
            <person name="Castelle C.J."/>
            <person name="Probst A.J."/>
            <person name="Thomas B.C."/>
            <person name="Singh A."/>
            <person name="Wilkins M.J."/>
            <person name="Karaoz U."/>
            <person name="Brodie E.L."/>
            <person name="Williams K.H."/>
            <person name="Hubbard S.S."/>
            <person name="Banfield J.F."/>
        </authorList>
    </citation>
    <scope>NUCLEOTIDE SEQUENCE [LARGE SCALE GENOMIC DNA]</scope>
</reference>
<dbReference type="InterPro" id="IPR012340">
    <property type="entry name" value="NA-bd_OB-fold"/>
</dbReference>
<dbReference type="CDD" id="cd04485">
    <property type="entry name" value="DnaE_OBF"/>
    <property type="match status" value="1"/>
</dbReference>
<dbReference type="GO" id="GO:0008408">
    <property type="term" value="F:3'-5' exonuclease activity"/>
    <property type="evidence" value="ECO:0007669"/>
    <property type="project" value="InterPro"/>
</dbReference>
<dbReference type="AlphaFoldDB" id="A0A1G2LAS3"/>
<comment type="caution">
    <text evidence="10">The sequence shown here is derived from an EMBL/GenBank/DDBJ whole genome shotgun (WGS) entry which is preliminary data.</text>
</comment>
<keyword evidence="5" id="KW-0548">Nucleotidyltransferase</keyword>
<dbReference type="InterPro" id="IPR004013">
    <property type="entry name" value="PHP_dom"/>
</dbReference>
<evidence type="ECO:0000313" key="10">
    <source>
        <dbReference type="EMBL" id="OHA08654.1"/>
    </source>
</evidence>
<dbReference type="InterPro" id="IPR041931">
    <property type="entry name" value="DNA_pol3_alpha_thumb_dom"/>
</dbReference>
<dbReference type="CDD" id="cd12113">
    <property type="entry name" value="PHP_PolIIIA_DnaE3"/>
    <property type="match status" value="1"/>
</dbReference>
<evidence type="ECO:0000256" key="6">
    <source>
        <dbReference type="ARBA" id="ARBA00022705"/>
    </source>
</evidence>
<accession>A0A1G2LAS3</accession>
<dbReference type="PANTHER" id="PTHR32294">
    <property type="entry name" value="DNA POLYMERASE III SUBUNIT ALPHA"/>
    <property type="match status" value="1"/>
</dbReference>
<evidence type="ECO:0000256" key="5">
    <source>
        <dbReference type="ARBA" id="ARBA00022695"/>
    </source>
</evidence>
<dbReference type="InterPro" id="IPR029460">
    <property type="entry name" value="DNAPol_HHH"/>
</dbReference>
<dbReference type="InterPro" id="IPR004365">
    <property type="entry name" value="NA-bd_OB_tRNA"/>
</dbReference>
<dbReference type="Pfam" id="PF17657">
    <property type="entry name" value="DNA_pol3_finger"/>
    <property type="match status" value="1"/>
</dbReference>
<dbReference type="InterPro" id="IPR004805">
    <property type="entry name" value="DnaE2/DnaE/PolC"/>
</dbReference>
<dbReference type="Gene3D" id="1.10.150.870">
    <property type="match status" value="1"/>
</dbReference>
<dbReference type="Gene3D" id="2.40.50.140">
    <property type="entry name" value="Nucleic acid-binding proteins"/>
    <property type="match status" value="1"/>
</dbReference>
<evidence type="ECO:0000313" key="11">
    <source>
        <dbReference type="Proteomes" id="UP000178977"/>
    </source>
</evidence>
<dbReference type="GO" id="GO:0003676">
    <property type="term" value="F:nucleic acid binding"/>
    <property type="evidence" value="ECO:0007669"/>
    <property type="project" value="InterPro"/>
</dbReference>
<feature type="domain" description="Polymerase/histidinol phosphatase N-terminal" evidence="9">
    <location>
        <begin position="4"/>
        <end position="71"/>
    </location>
</feature>
<dbReference type="InterPro" id="IPR011708">
    <property type="entry name" value="DNA_pol3_alpha_NTPase_dom"/>
</dbReference>
<dbReference type="Pfam" id="PF01336">
    <property type="entry name" value="tRNA_anti-codon"/>
    <property type="match status" value="1"/>
</dbReference>
<dbReference type="NCBIfam" id="NF004226">
    <property type="entry name" value="PRK05673.1"/>
    <property type="match status" value="1"/>
</dbReference>
<dbReference type="GO" id="GO:0006260">
    <property type="term" value="P:DNA replication"/>
    <property type="evidence" value="ECO:0007669"/>
    <property type="project" value="UniProtKB-KW"/>
</dbReference>
<proteinExistence type="predicted"/>
<evidence type="ECO:0000256" key="4">
    <source>
        <dbReference type="ARBA" id="ARBA00022679"/>
    </source>
</evidence>
<dbReference type="NCBIfam" id="NF005298">
    <property type="entry name" value="PRK06826.1"/>
    <property type="match status" value="1"/>
</dbReference>
<dbReference type="GO" id="GO:0003887">
    <property type="term" value="F:DNA-directed DNA polymerase activity"/>
    <property type="evidence" value="ECO:0007669"/>
    <property type="project" value="UniProtKB-KW"/>
</dbReference>
<keyword evidence="7" id="KW-0239">DNA-directed DNA polymerase</keyword>
<dbReference type="NCBIfam" id="TIGR00594">
    <property type="entry name" value="polc"/>
    <property type="match status" value="1"/>
</dbReference>
<dbReference type="Gene3D" id="1.10.10.1600">
    <property type="entry name" value="Bacterial DNA polymerase III alpha subunit, thumb domain"/>
    <property type="match status" value="1"/>
</dbReference>
<dbReference type="Proteomes" id="UP000178977">
    <property type="component" value="Unassembled WGS sequence"/>
</dbReference>
<sequence length="1072" mass="119456">MKFTHLHVHSHYSLLDGLSRVDELVRRAGDLGFDALALTDHGVMYGAIEFYQKAKKAGINPILGCELYIAAEGMRDKRPGVDDKRFHLTVLAKDYAGYRNLILIVTAAHLDGFYYKPRADKNLLRECSQGLIALSGCLTGEIPRAILSRRLDTAERLIAEYQEIFGKENFYLELGSHPNIPEQKIVNDALIALSAKTGAKVVGVNDIHYTRPEDRDAQDILVSVQTGNRLGDENRLTMKADDFSMKSTQDMAEFFKDIPAAIESTQEIASRIAIDIPMGKPLLPPFAVPDGQSPAAYLESLAREGLRRRYGQDALTAKTPEALVARERLRHELEIIRETGFATYFLIVQDLVGWAKKNGIVVGPGRGSAAGSLVSYVLGITNIDPLPYNLVFERFLNPNRISMPDIDLDFSDRRRDEVIEYAARVYGRDHVAQIITFGTMAARAAIRDTGRALGMPYSFCDIAAKMIPFHMTLADSLKSVPEFKALYESRDDAKRLIENAMKLEGVARHASTHACGVVITPEALTNYLPLQLATKSGSKNEKQNGENEKVVVTQYEMHAVDDLGLLKIDFLGLRNLTIIEDAARIIRERHRIELDMDAIPLTDRETFRMFREGKTNGIFQFESNGMKRYLKELEPTAFEDLIAMVSLYRPGPMELIPSFIARKHGRERITYLHPRLEPILKPTYGIGVYQEQMMQITRDLAGFSLAEADTMRRAIGKKIKSLLDEQRERLIAGMVANAIPKKTAEQIWELFPPFARYGFNKSHATCYALIAYQTAYLKAHWPAEFMAALMTAEGFDVERVGFLVDEVKALGLAILPPSVQNSNATFTVVSEKEIRFGLGSVKNVGTNVVAAIIAARNDGGAFRSLEDFVTRVQSKDLNKKSFESLVKCGAFDELGERGLFLTNLDRILDFAREAQKANAAGQTSLFGGDETAAASLLRLEPAPPAEKRDRLLWEKELIGLYLSEHPLDEYRERLAKKVTAGCGGLNGQPPDALVTVGGLVSSMKRITTKAGSPMLFVQLEDQSGKTEILVFPRLLEKSAEIWQPDKILLVRGRISRDRDEPKVLADEVVEVA</sequence>
<dbReference type="InterPro" id="IPR016195">
    <property type="entry name" value="Pol/histidinol_Pase-like"/>
</dbReference>
<gene>
    <name evidence="10" type="ORF">A3A44_02610</name>
</gene>
<dbReference type="EC" id="2.7.7.7" evidence="2"/>
<comment type="catalytic activity">
    <reaction evidence="8">
        <text>DNA(n) + a 2'-deoxyribonucleoside 5'-triphosphate = DNA(n+1) + diphosphate</text>
        <dbReference type="Rhea" id="RHEA:22508"/>
        <dbReference type="Rhea" id="RHEA-COMP:17339"/>
        <dbReference type="Rhea" id="RHEA-COMP:17340"/>
        <dbReference type="ChEBI" id="CHEBI:33019"/>
        <dbReference type="ChEBI" id="CHEBI:61560"/>
        <dbReference type="ChEBI" id="CHEBI:173112"/>
        <dbReference type="EC" id="2.7.7.7"/>
    </reaction>
</comment>
<dbReference type="EMBL" id="MHQT01000037">
    <property type="protein sequence ID" value="OHA08654.1"/>
    <property type="molecule type" value="Genomic_DNA"/>
</dbReference>
<dbReference type="STRING" id="1802281.A3A44_02610"/>